<reference evidence="3" key="2">
    <citation type="submission" date="2021-01" db="EMBL/GenBank/DDBJ databases">
        <authorList>
            <person name="Schikora-Tamarit M.A."/>
        </authorList>
    </citation>
    <scope>NUCLEOTIDE SEQUENCE</scope>
    <source>
        <strain evidence="3">CBS6075</strain>
    </source>
</reference>
<accession>A0A9P8PH27</accession>
<gene>
    <name evidence="3" type="ORF">OGAPHI_000853</name>
</gene>
<evidence type="ECO:0000256" key="2">
    <source>
        <dbReference type="SAM" id="MobiDB-lite"/>
    </source>
</evidence>
<name>A0A9P8PH27_9ASCO</name>
<evidence type="ECO:0000313" key="4">
    <source>
        <dbReference type="Proteomes" id="UP000769157"/>
    </source>
</evidence>
<dbReference type="OrthoDB" id="3993444at2759"/>
<dbReference type="EMBL" id="JAEUBE010000084">
    <property type="protein sequence ID" value="KAH3671142.1"/>
    <property type="molecule type" value="Genomic_DNA"/>
</dbReference>
<keyword evidence="1" id="KW-0175">Coiled coil</keyword>
<dbReference type="Proteomes" id="UP000769157">
    <property type="component" value="Unassembled WGS sequence"/>
</dbReference>
<comment type="caution">
    <text evidence="3">The sequence shown here is derived from an EMBL/GenBank/DDBJ whole genome shotgun (WGS) entry which is preliminary data.</text>
</comment>
<dbReference type="RefSeq" id="XP_046064510.1">
    <property type="nucleotide sequence ID" value="XM_046208993.1"/>
</dbReference>
<feature type="coiled-coil region" evidence="1">
    <location>
        <begin position="245"/>
        <end position="279"/>
    </location>
</feature>
<dbReference type="GeneID" id="70232821"/>
<feature type="compositionally biased region" description="Low complexity" evidence="2">
    <location>
        <begin position="217"/>
        <end position="235"/>
    </location>
</feature>
<reference evidence="3" key="1">
    <citation type="journal article" date="2021" name="Open Biol.">
        <title>Shared evolutionary footprints suggest mitochondrial oxidative damage underlies multiple complex I losses in fungi.</title>
        <authorList>
            <person name="Schikora-Tamarit M.A."/>
            <person name="Marcet-Houben M."/>
            <person name="Nosek J."/>
            <person name="Gabaldon T."/>
        </authorList>
    </citation>
    <scope>NUCLEOTIDE SEQUENCE</scope>
    <source>
        <strain evidence="3">CBS6075</strain>
    </source>
</reference>
<feature type="region of interest" description="Disordered" evidence="2">
    <location>
        <begin position="299"/>
        <end position="334"/>
    </location>
</feature>
<feature type="region of interest" description="Disordered" evidence="2">
    <location>
        <begin position="216"/>
        <end position="236"/>
    </location>
</feature>
<evidence type="ECO:0000313" key="3">
    <source>
        <dbReference type="EMBL" id="KAH3671142.1"/>
    </source>
</evidence>
<organism evidence="3 4">
    <name type="scientific">Ogataea philodendri</name>
    <dbReference type="NCBI Taxonomy" id="1378263"/>
    <lineage>
        <taxon>Eukaryota</taxon>
        <taxon>Fungi</taxon>
        <taxon>Dikarya</taxon>
        <taxon>Ascomycota</taxon>
        <taxon>Saccharomycotina</taxon>
        <taxon>Pichiomycetes</taxon>
        <taxon>Pichiales</taxon>
        <taxon>Pichiaceae</taxon>
        <taxon>Ogataea</taxon>
    </lineage>
</organism>
<protein>
    <submittedName>
        <fullName evidence="3">Uncharacterized protein</fullName>
    </submittedName>
</protein>
<keyword evidence="4" id="KW-1185">Reference proteome</keyword>
<proteinExistence type="predicted"/>
<sequence length="387" mass="44231">MLDTLPLKQYQENYQAILDNNPLPYGSLRGKVLNSDQFWRDHGDYEPVLRQHVPEKYHKYFSSPRKTPRALDDSIEIGRSYSLSPVKKREPSYGHKESEKLVDDLFEADRKQYVSRADDDDPSRSLFQQTYKALSYDRSAQGEKLNSLVRKISTEFQEVRDENGVLRRENNNLRSKLKQAKEENQSITSATEFVKSKFDKYYAETLKLREELARLKTSPQEAAQPPQTQQTTSHQTLDEQLAMNEERMKQLALSTQQQLEALETEKASLLNQKESIHINPEMVTVITVGDGVIKVEQKQANGEKPSQVRIQHANAPPTAKEPQEPKEPAKASCPVCSHEKKVNFESDDGSDDSVPLDDTMIYKKTHKPGLFSAAANKHSEINPDLSW</sequence>
<dbReference type="AlphaFoldDB" id="A0A9P8PH27"/>
<evidence type="ECO:0000256" key="1">
    <source>
        <dbReference type="SAM" id="Coils"/>
    </source>
</evidence>
<feature type="coiled-coil region" evidence="1">
    <location>
        <begin position="156"/>
        <end position="190"/>
    </location>
</feature>